<reference evidence="2 3" key="1">
    <citation type="submission" date="2016-04" db="EMBL/GenBank/DDBJ databases">
        <title>Deep-sea bacteria in the southern Pacific.</title>
        <authorList>
            <person name="Tang K."/>
        </authorList>
    </citation>
    <scope>NUCLEOTIDE SEQUENCE [LARGE SCALE GENOMIC DNA]</scope>
    <source>
        <strain evidence="2 3">JLT2014</strain>
    </source>
</reference>
<dbReference type="Gene3D" id="1.10.10.60">
    <property type="entry name" value="Homeodomain-like"/>
    <property type="match status" value="1"/>
</dbReference>
<keyword evidence="3" id="KW-1185">Reference proteome</keyword>
<organism evidence="2 3">
    <name type="scientific">Salipiger abyssi</name>
    <dbReference type="NCBI Taxonomy" id="1250539"/>
    <lineage>
        <taxon>Bacteria</taxon>
        <taxon>Pseudomonadati</taxon>
        <taxon>Pseudomonadota</taxon>
        <taxon>Alphaproteobacteria</taxon>
        <taxon>Rhodobacterales</taxon>
        <taxon>Roseobacteraceae</taxon>
        <taxon>Salipiger</taxon>
    </lineage>
</organism>
<accession>A0A1P8UPF6</accession>
<dbReference type="GO" id="GO:0000150">
    <property type="term" value="F:DNA strand exchange activity"/>
    <property type="evidence" value="ECO:0007669"/>
    <property type="project" value="InterPro"/>
</dbReference>
<sequence length="137" mass="15174">MKQVIEHFNAMGVTVKTVINNMTFEADYKLEDPTLRAARDAILAFMSAIAEADAKAKAEARQAGIDHVKASPDAKRKYRGKPPSFDRATFAQVQNMLSQDGVTISEIAREAGISRQTVHRIKDDPVKAEEALTRWGM</sequence>
<dbReference type="InterPro" id="IPR009057">
    <property type="entry name" value="Homeodomain-like_sf"/>
</dbReference>
<proteinExistence type="predicted"/>
<name>A0A1P8UPF6_9RHOB</name>
<evidence type="ECO:0000313" key="3">
    <source>
        <dbReference type="Proteomes" id="UP000187059"/>
    </source>
</evidence>
<gene>
    <name evidence="2" type="ORF">Ga0080574_TMP927</name>
</gene>
<dbReference type="KEGG" id="paby:Ga0080574_TMP927"/>
<evidence type="ECO:0000259" key="1">
    <source>
        <dbReference type="Pfam" id="PF02796"/>
    </source>
</evidence>
<dbReference type="SUPFAM" id="SSF46689">
    <property type="entry name" value="Homeodomain-like"/>
    <property type="match status" value="1"/>
</dbReference>
<feature type="domain" description="Resolvase HTH" evidence="1">
    <location>
        <begin position="80"/>
        <end position="123"/>
    </location>
</feature>
<dbReference type="Pfam" id="PF02796">
    <property type="entry name" value="HTH_7"/>
    <property type="match status" value="1"/>
</dbReference>
<evidence type="ECO:0000313" key="2">
    <source>
        <dbReference type="EMBL" id="APZ51261.1"/>
    </source>
</evidence>
<protein>
    <submittedName>
        <fullName evidence="2">Resolvase family protein</fullName>
    </submittedName>
</protein>
<dbReference type="InterPro" id="IPR006120">
    <property type="entry name" value="Resolvase_HTH_dom"/>
</dbReference>
<dbReference type="STRING" id="1250539.Ga0080574_TMP927"/>
<dbReference type="EMBL" id="CP015093">
    <property type="protein sequence ID" value="APZ51261.1"/>
    <property type="molecule type" value="Genomic_DNA"/>
</dbReference>
<dbReference type="Proteomes" id="UP000187059">
    <property type="component" value="Chromosome"/>
</dbReference>
<dbReference type="GO" id="GO:0003677">
    <property type="term" value="F:DNA binding"/>
    <property type="evidence" value="ECO:0007669"/>
    <property type="project" value="InterPro"/>
</dbReference>
<dbReference type="AlphaFoldDB" id="A0A1P8UPF6"/>